<dbReference type="EMBL" id="CP000140">
    <property type="protein sequence ID" value="ABR44957.1"/>
    <property type="molecule type" value="Genomic_DNA"/>
</dbReference>
<dbReference type="Proteomes" id="UP000000566">
    <property type="component" value="Chromosome"/>
</dbReference>
<keyword evidence="4 8" id="KW-0808">Transferase</keyword>
<gene>
    <name evidence="8" type="ordered locus">BDI_3252</name>
</gene>
<evidence type="ECO:0000313" key="9">
    <source>
        <dbReference type="Proteomes" id="UP000000566"/>
    </source>
</evidence>
<dbReference type="GO" id="GO:0009007">
    <property type="term" value="F:site-specific DNA-methyltransferase (adenine-specific) activity"/>
    <property type="evidence" value="ECO:0007669"/>
    <property type="project" value="UniProtKB-EC"/>
</dbReference>
<dbReference type="AlphaFoldDB" id="A6LGZ3"/>
<dbReference type="PRINTS" id="PR00506">
    <property type="entry name" value="D21N6MTFRASE"/>
</dbReference>
<dbReference type="BioCyc" id="PDIS435591:G1G5A-3333-MONOMER"/>
<dbReference type="InterPro" id="IPR002295">
    <property type="entry name" value="N4/N6-MTase_EcoPI_Mod-like"/>
</dbReference>
<dbReference type="GO" id="GO:0008170">
    <property type="term" value="F:N-methyltransferase activity"/>
    <property type="evidence" value="ECO:0007669"/>
    <property type="project" value="InterPro"/>
</dbReference>
<dbReference type="RefSeq" id="WP_011967236.1">
    <property type="nucleotide sequence ID" value="NC_009615.1"/>
</dbReference>
<comment type="catalytic activity">
    <reaction evidence="6">
        <text>a 2'-deoxyadenosine in DNA + S-adenosyl-L-methionine = an N(6)-methyl-2'-deoxyadenosine in DNA + S-adenosyl-L-homocysteine + H(+)</text>
        <dbReference type="Rhea" id="RHEA:15197"/>
        <dbReference type="Rhea" id="RHEA-COMP:12418"/>
        <dbReference type="Rhea" id="RHEA-COMP:12419"/>
        <dbReference type="ChEBI" id="CHEBI:15378"/>
        <dbReference type="ChEBI" id="CHEBI:57856"/>
        <dbReference type="ChEBI" id="CHEBI:59789"/>
        <dbReference type="ChEBI" id="CHEBI:90615"/>
        <dbReference type="ChEBI" id="CHEBI:90616"/>
        <dbReference type="EC" id="2.1.1.72"/>
    </reaction>
</comment>
<evidence type="ECO:0000256" key="4">
    <source>
        <dbReference type="ARBA" id="ARBA00022679"/>
    </source>
</evidence>
<dbReference type="STRING" id="435591.BDI_3252"/>
<dbReference type="HOGENOM" id="CLU_024927_2_1_10"/>
<accession>A6LGZ3</accession>
<dbReference type="REBASE" id="15678">
    <property type="entry name" value="M1.Pdi8503IV"/>
</dbReference>
<dbReference type="KEGG" id="pdi:BDI_3252"/>
<dbReference type="GO" id="GO:0003677">
    <property type="term" value="F:DNA binding"/>
    <property type="evidence" value="ECO:0007669"/>
    <property type="project" value="InterPro"/>
</dbReference>
<keyword evidence="3 8" id="KW-0489">Methyltransferase</keyword>
<evidence type="ECO:0000256" key="2">
    <source>
        <dbReference type="ARBA" id="ARBA00011900"/>
    </source>
</evidence>
<keyword evidence="5" id="KW-0949">S-adenosyl-L-methionine</keyword>
<dbReference type="Pfam" id="PF01555">
    <property type="entry name" value="N6_N4_Mtase"/>
    <property type="match status" value="1"/>
</dbReference>
<evidence type="ECO:0000256" key="1">
    <source>
        <dbReference type="ARBA" id="ARBA00006594"/>
    </source>
</evidence>
<reference evidence="8 9" key="1">
    <citation type="journal article" date="2007" name="PLoS Biol.">
        <title>Evolution of symbiotic bacteria in the distal human intestine.</title>
        <authorList>
            <person name="Xu J."/>
            <person name="Mahowald M.A."/>
            <person name="Ley R.E."/>
            <person name="Lozupone C.A."/>
            <person name="Hamady M."/>
            <person name="Martens E.C."/>
            <person name="Henrissat B."/>
            <person name="Coutinho P.M."/>
            <person name="Minx P."/>
            <person name="Latreille P."/>
            <person name="Cordum H."/>
            <person name="Van Brunt A."/>
            <person name="Kim K."/>
            <person name="Fulton R.S."/>
            <person name="Fulton L.A."/>
            <person name="Clifton S.W."/>
            <person name="Wilson R.K."/>
            <person name="Knight R.D."/>
            <person name="Gordon J.I."/>
        </authorList>
    </citation>
    <scope>NUCLEOTIDE SEQUENCE [LARGE SCALE GENOMIC DNA]</scope>
    <source>
        <strain evidence="9">ATCC 8503 / DSM 20701 / CIP 104284 / JCM 5825 / NCTC 11152</strain>
    </source>
</reference>
<evidence type="ECO:0000256" key="3">
    <source>
        <dbReference type="ARBA" id="ARBA00022603"/>
    </source>
</evidence>
<dbReference type="Gene3D" id="3.40.50.150">
    <property type="entry name" value="Vaccinia Virus protein VP39"/>
    <property type="match status" value="1"/>
</dbReference>
<dbReference type="GO" id="GO:0032259">
    <property type="term" value="P:methylation"/>
    <property type="evidence" value="ECO:0007669"/>
    <property type="project" value="UniProtKB-KW"/>
</dbReference>
<keyword evidence="9" id="KW-1185">Reference proteome</keyword>
<dbReference type="InterPro" id="IPR002941">
    <property type="entry name" value="DNA_methylase_N4/N6"/>
</dbReference>
<evidence type="ECO:0000256" key="5">
    <source>
        <dbReference type="ARBA" id="ARBA00022691"/>
    </source>
</evidence>
<dbReference type="PROSITE" id="PS00092">
    <property type="entry name" value="N6_MTASE"/>
    <property type="match status" value="1"/>
</dbReference>
<dbReference type="InterPro" id="IPR029063">
    <property type="entry name" value="SAM-dependent_MTases_sf"/>
</dbReference>
<dbReference type="PATRIC" id="fig|435591.13.peg.3212"/>
<protein>
    <recommendedName>
        <fullName evidence="2">site-specific DNA-methyltransferase (adenine-specific)</fullName>
        <ecNumber evidence="2">2.1.1.72</ecNumber>
    </recommendedName>
</protein>
<sequence length="315" mass="36997">MPNKSHFNNGLRTLVQQARDGIEHSSAVHVRNFDKTFHAVYIQDAVKFLKTVPDSSVQLVLIDPPYNLELDYWDSFPNYLDWAKQWIDEIYRIMSDNGNCVIFGGFQFQDLKQGDLLEILYYIRHNTNLRLINLIIWYYKNGMSAHRYFANRHEEAIWLSKTKKYYFDLDSVRVPYSEEAKKAALKDKRLRPENIEKGKNPTNVWEIGRLNGNSTERVGHPTQKPTEIIRRLVKALSYEGSLVLDFFAGSGTTGRVCIEENRHSIMVDSDNSLKRYFEMHRKKMSGTSFKPYEICENIEIEKFLEKVNKEETYTK</sequence>
<name>A6LGZ3_PARD8</name>
<dbReference type="InterPro" id="IPR002052">
    <property type="entry name" value="DNA_methylase_N6_adenine_CS"/>
</dbReference>
<organism evidence="8 9">
    <name type="scientific">Parabacteroides distasonis (strain ATCC 8503 / DSM 20701 / CIP 104284 / JCM 5825 / NCTC 11152)</name>
    <dbReference type="NCBI Taxonomy" id="435591"/>
    <lineage>
        <taxon>Bacteria</taxon>
        <taxon>Pseudomonadati</taxon>
        <taxon>Bacteroidota</taxon>
        <taxon>Bacteroidia</taxon>
        <taxon>Bacteroidales</taxon>
        <taxon>Tannerellaceae</taxon>
        <taxon>Parabacteroides</taxon>
    </lineage>
</organism>
<dbReference type="eggNOG" id="COG2189">
    <property type="taxonomic scope" value="Bacteria"/>
</dbReference>
<dbReference type="PaxDb" id="435591-BDI_3252"/>
<comment type="similarity">
    <text evidence="1">Belongs to the N(4)/N(6)-methyltransferase family.</text>
</comment>
<evidence type="ECO:0000256" key="6">
    <source>
        <dbReference type="ARBA" id="ARBA00047942"/>
    </source>
</evidence>
<feature type="domain" description="DNA methylase N-4/N-6" evidence="7">
    <location>
        <begin position="57"/>
        <end position="276"/>
    </location>
</feature>
<evidence type="ECO:0000259" key="7">
    <source>
        <dbReference type="Pfam" id="PF01555"/>
    </source>
</evidence>
<evidence type="ECO:0000313" key="8">
    <source>
        <dbReference type="EMBL" id="ABR44957.1"/>
    </source>
</evidence>
<proteinExistence type="inferred from homology"/>
<dbReference type="SUPFAM" id="SSF53335">
    <property type="entry name" value="S-adenosyl-L-methionine-dependent methyltransferases"/>
    <property type="match status" value="1"/>
</dbReference>
<dbReference type="EC" id="2.1.1.72" evidence="2"/>